<name>K8F900_9CHLO</name>
<dbReference type="KEGG" id="bpg:Bathy10g01390"/>
<feature type="region of interest" description="Disordered" evidence="1">
    <location>
        <begin position="16"/>
        <end position="38"/>
    </location>
</feature>
<dbReference type="RefSeq" id="XP_007510550.1">
    <property type="nucleotide sequence ID" value="XM_007510488.1"/>
</dbReference>
<evidence type="ECO:0000313" key="2">
    <source>
        <dbReference type="EMBL" id="CCO18083.1"/>
    </source>
</evidence>
<proteinExistence type="predicted"/>
<evidence type="ECO:0000313" key="3">
    <source>
        <dbReference type="Proteomes" id="UP000198341"/>
    </source>
</evidence>
<feature type="compositionally biased region" description="Acidic residues" evidence="1">
    <location>
        <begin position="109"/>
        <end position="129"/>
    </location>
</feature>
<evidence type="ECO:0000256" key="1">
    <source>
        <dbReference type="SAM" id="MobiDB-lite"/>
    </source>
</evidence>
<feature type="region of interest" description="Disordered" evidence="1">
    <location>
        <begin position="56"/>
        <end position="156"/>
    </location>
</feature>
<feature type="compositionally biased region" description="Low complexity" evidence="1">
    <location>
        <begin position="20"/>
        <end position="32"/>
    </location>
</feature>
<organism evidence="2 3">
    <name type="scientific">Bathycoccus prasinos</name>
    <dbReference type="NCBI Taxonomy" id="41875"/>
    <lineage>
        <taxon>Eukaryota</taxon>
        <taxon>Viridiplantae</taxon>
        <taxon>Chlorophyta</taxon>
        <taxon>Mamiellophyceae</taxon>
        <taxon>Mamiellales</taxon>
        <taxon>Bathycoccaceae</taxon>
        <taxon>Bathycoccus</taxon>
    </lineage>
</organism>
<accession>K8F900</accession>
<reference evidence="2 3" key="1">
    <citation type="submission" date="2011-10" db="EMBL/GenBank/DDBJ databases">
        <authorList>
            <person name="Genoscope - CEA"/>
        </authorList>
    </citation>
    <scope>NUCLEOTIDE SEQUENCE [LARGE SCALE GENOMIC DNA]</scope>
    <source>
        <strain evidence="2 3">RCC 1105</strain>
    </source>
</reference>
<dbReference type="EMBL" id="FO082269">
    <property type="protein sequence ID" value="CCO18083.1"/>
    <property type="molecule type" value="Genomic_DNA"/>
</dbReference>
<sequence>MNPLTTTNCGRAALVRRNNKNNNSISSSSVTNTKKKNHRSFFYRASSSDVIQNRVIAPPRKRIQKDSDSQVFCPSKVSRIQKKKKRRRKDGPGGPEDSPSMMHIGDYGMPEDEDEAFDDDTGDGDDGNDDISNNGGGGDDGNDDDEEEEDDDDEFDEKWESIIKRLEDNYQNLEAVKTVSDPYAGLNGVSGELSVLWSAGCVVTYASAIAHSLDTMISPFLKGEGDGFVDIA</sequence>
<feature type="compositionally biased region" description="Basic residues" evidence="1">
    <location>
        <begin position="79"/>
        <end position="89"/>
    </location>
</feature>
<dbReference type="AlphaFoldDB" id="K8F900"/>
<dbReference type="GeneID" id="19013216"/>
<dbReference type="Proteomes" id="UP000198341">
    <property type="component" value="Chromosome 10"/>
</dbReference>
<protein>
    <submittedName>
        <fullName evidence="2">Uncharacterized protein</fullName>
    </submittedName>
</protein>
<feature type="compositionally biased region" description="Acidic residues" evidence="1">
    <location>
        <begin position="140"/>
        <end position="156"/>
    </location>
</feature>
<keyword evidence="3" id="KW-1185">Reference proteome</keyword>
<gene>
    <name evidence="2" type="ordered locus">Bathy10g01390</name>
</gene>